<feature type="domain" description="GAIN-B" evidence="17">
    <location>
        <begin position="2644"/>
        <end position="2808"/>
    </location>
</feature>
<dbReference type="OrthoDB" id="1100386at2759"/>
<feature type="domain" description="EGF-like" evidence="16">
    <location>
        <begin position="1623"/>
        <end position="1663"/>
    </location>
</feature>
<feature type="transmembrane region" description="Helical" evidence="14">
    <location>
        <begin position="3013"/>
        <end position="3034"/>
    </location>
</feature>
<dbReference type="SUPFAM" id="SSF56496">
    <property type="entry name" value="Fibrinogen C-terminal domain-like"/>
    <property type="match status" value="2"/>
</dbReference>
<dbReference type="GO" id="GO:0007166">
    <property type="term" value="P:cell surface receptor signaling pathway"/>
    <property type="evidence" value="ECO:0007669"/>
    <property type="project" value="InterPro"/>
</dbReference>
<feature type="domain" description="Fibrinogen C-terminal" evidence="20">
    <location>
        <begin position="1390"/>
        <end position="1623"/>
    </location>
</feature>
<feature type="transmembrane region" description="Helical" evidence="14">
    <location>
        <begin position="2850"/>
        <end position="2868"/>
    </location>
</feature>
<dbReference type="InterPro" id="IPR007110">
    <property type="entry name" value="Ig-like_dom"/>
</dbReference>
<keyword evidence="9 14" id="KW-1133">Transmembrane helix</keyword>
<dbReference type="Gene3D" id="2.60.220.50">
    <property type="match status" value="1"/>
</dbReference>
<evidence type="ECO:0000259" key="19">
    <source>
        <dbReference type="PROSITE" id="PS50835"/>
    </source>
</evidence>
<feature type="transmembrane region" description="Helical" evidence="14">
    <location>
        <begin position="2819"/>
        <end position="2838"/>
    </location>
</feature>
<dbReference type="SMART" id="SM00186">
    <property type="entry name" value="FBG"/>
    <property type="match status" value="2"/>
</dbReference>
<keyword evidence="21" id="KW-1185">Reference proteome</keyword>
<dbReference type="Pfam" id="PF00002">
    <property type="entry name" value="7tm_2"/>
    <property type="match status" value="1"/>
</dbReference>
<comment type="similarity">
    <text evidence="4">Belongs to the G-protein coupled receptor 2 family. Adhesion G-protein coupled receptor (ADGR) subfamily.</text>
</comment>
<feature type="domain" description="EGF-like" evidence="16">
    <location>
        <begin position="1117"/>
        <end position="1156"/>
    </location>
</feature>
<dbReference type="Gene3D" id="2.60.40.10">
    <property type="entry name" value="Immunoglobulins"/>
    <property type="match status" value="2"/>
</dbReference>
<dbReference type="InterPro" id="IPR036179">
    <property type="entry name" value="Ig-like_dom_sf"/>
</dbReference>
<dbReference type="Pfam" id="PF13927">
    <property type="entry name" value="Ig_3"/>
    <property type="match status" value="1"/>
</dbReference>
<evidence type="ECO:0000256" key="8">
    <source>
        <dbReference type="ARBA" id="ARBA00022729"/>
    </source>
</evidence>
<dbReference type="GeneID" id="109471743"/>
<evidence type="ECO:0000313" key="22">
    <source>
        <dbReference type="RefSeq" id="XP_019626653.1"/>
    </source>
</evidence>
<evidence type="ECO:0000256" key="7">
    <source>
        <dbReference type="ARBA" id="ARBA00022692"/>
    </source>
</evidence>
<evidence type="ECO:0000256" key="9">
    <source>
        <dbReference type="ARBA" id="ARBA00022989"/>
    </source>
</evidence>
<dbReference type="InterPro" id="IPR017983">
    <property type="entry name" value="GPCR_2_secretin-like_CS"/>
</dbReference>
<organism evidence="21 22">
    <name type="scientific">Branchiostoma belcheri</name>
    <name type="common">Amphioxus</name>
    <dbReference type="NCBI Taxonomy" id="7741"/>
    <lineage>
        <taxon>Eukaryota</taxon>
        <taxon>Metazoa</taxon>
        <taxon>Chordata</taxon>
        <taxon>Cephalochordata</taxon>
        <taxon>Leptocardii</taxon>
        <taxon>Amphioxiformes</taxon>
        <taxon>Branchiostomatidae</taxon>
        <taxon>Branchiostoma</taxon>
    </lineage>
</organism>
<dbReference type="Gene3D" id="2.170.300.10">
    <property type="entry name" value="Tie2 ligand-binding domain superfamily"/>
    <property type="match status" value="9"/>
</dbReference>
<dbReference type="SMART" id="SM00408">
    <property type="entry name" value="IGc2"/>
    <property type="match status" value="2"/>
</dbReference>
<sequence>MKTAREVSVCDKRWMTTVFLLVYLTPIITGVVDVTIVSKYQFFDESDDTWLYCYYTGSTINQNGYQFGVDADTGSGTTFTPQRGTSKLSGEWWSTRILVRAGDFRVGAFSCQVSDGSQTEKAITFKMKSQADVWPVAFTVTASLGDPVTLQMVQKSSRNGTLEWRKGGVGGTVLAGQNGLNLTIASVQSSDEGIYECYYQGDTERKQGIMRLIVRGCAENKWGPPSCTDDCPVCYNGGVCDDNTGECVCPPGFHGHNCESACTNNKIGTSCTRECDGGDCTGQLLCVTDPYGCSCAPGLMGIECNTACLPGEFGPNCTSTCHCASGDSVCDIRTGVCSSGGCEAGWKGNTCQKACLPGEFGPNCTGTCHCGSGDSVCDIRTGVCSSGGCEAGWKGDNCQTECSGTYGPDCSITCGHCHRSQTCDRFTGRCPTGGDHVCVAGYNGDKCDQECYDSYGPDCVTPCGHCYLRACDRFDGTCPTGWFYVCEAGYSGTKCDQECSGTYGHDCSTICGHCYRSQTCNRFDGTCPTGWSHVCAAGYNGDNCDQECDDGWYGPDCGTTCGHCYAIEICDRFDGTCPTGWLYVCEAGYFGTRCDQECSGTYGHNCENTCGHCWHDFPCDKVDGRCPRRYHWSPLCDEGYGGDYCDQECSGRYGHDCDTPCGHCYGGQICNRYNGACPTGGDQLCAAGYNDYGCDKRCSGTYGPNCNTTCGHCNGGQICDFVDGRCPTGSFYVCAAGYIGDKCDQECPDGQYGADCTRTCHCAAGPTACNKTTGFCTGGCLDLWAGDSCQILTATVSYGGLFVKKEGHFFGSSSHHITAYDNIDAEECARRCLQGYGSYDGVNPTCLSFNHRPAGSPEGGSARCWLRSSDKDTAVSPGPEWDSWPYRNYYQRKHMLAPQDCSEVFALGIQYSHVYTIGHPQPFQAYCDMVTNGGGWTVIQRRQDGSVPFNKTWTEYEQGFGNTSGEYWLGLGNIHSLTTQKQNELYVYLEDWEMNSRFAWYSTFSVGGAFRKYKVTIGGYSGDRSFDSLARHPYSIDNSPFSTTDQDNDGDSRTDCAGTYGQGGWWYTPRCGRALLNGQYLTGCSSSCSYRDGIIWYTWRGYQYSLKKTVMMVRPANFPASLFKQCQNGGNLTQGPQDSGLFICACADGWYGAFCDQECGHCYIGQTCSKFDGACPTGESHVCASGYHGTKCDQECSSSFGPDCNTTCGHCYMGRTCDRFTGTCPTGEAFVCSAGYNGHKCDSECPGGLYGAGCTQTCHCAAGPAACDKPTGVCTGGCHDLWTGDSCQTPEDTVSYEDLFFKKDGRFFGDSPDHITAYNDIDAEECARRCLQGYGSYDGVNPTCLSFNHRPAGSPEGGSARCWLRSSDKDTAASPGPEWHSWPHRNYYQTKHILAPQDCTDVFALGIQYSHVYTIGHPQPFQAYCDMDTDGGGWTVIQRRQDGSVPFDRTWTEYEQGFGNTSGNAGGEHWLGLGNIHSLTTQKQNELYVYLEDWEMNSRFARYSTFSVGDASSKYTATIDGYSGDATDSLDASTTRHSINNRQFSTTDQDNDGVSTDCAATFGQGGWWYTPSCGYAMLNGQYLTGCSVPAPASCSTADGIVWYTWLGYQYSLKETVMMIRPADFPTTSSFKTCQNGGTLTPGPEDSGIYICACADGWQGSLCKQECSDTYGPACNTTCGHCYGNQTCDRFTGTCPTEGVHVCAAGYNGTRCDQECYGTYGPDCNTTCGQCYGSQTCDRFIGKCPTGGSHVCGAGYIGGKCDQSCPSGEFGPNCTGTCHCASGDSVCDIRTGVCSSGGCEAGLKGSNCQTVCSLGEFGPNCTGTCHCASGDSVCDIRTGVCSSGGCEAGWKGDNCQTACLSGEFGPNCTSACHCASGDSVCDIRTGVCSSGGCEAGWKGGNCQTACLPGEFGPNCTSTCHCASGYSVCDIRTGVCSSGGCEAGWKGNNCLTACLPGEFGPNCTGTCHCASGDSVCDIRTGVCSSGGCEAGWKGNDCQTVCSPGEFGPNCTGTCHCASGDSVCDIRTGVCSSGGCEAGWKGDNCQTVCSPGEFGPNCTGTCHCASGYSVCDIRTGVCSSGGCEAGWKGDNCQKECDDGYYGHNCAKRCGVCVTGTTCEKTDGRCSGCEDPWVGDTCKMVPATTLDHPDSFTVAIHDKATFSCTGRGVPAPTVVWHHDGEVITPGDQVSVETTYGGLVGEQHVTNSTLTITSARPHDSGQYVCMMSNTAGVGTSQEAALVVQVNPVVSIRPSEVQDLVVGEVISITCNTKRRSSDYTYQWTVDGVVVPNQRGTVFRYKAVSGVHKVRCKVTSPSGETESEDSTITVLPKGTVTFVSSMRITGRNFTPEMENPDSAAFQSISTEIKDWYQQALGHIQGNIYIRVKDAKPGSIITNQNVNVKDAELQDQDLFDSISNALQTAARTPSSLGLDPASLTFLTTTCYGETVTVTDPSSNRVNLTFPDSAGDTHVYSEEKCANNTESAGVPLAVRRCMGTFQTGVTWARPELLDCGRDLSKLAEVPVTPDNVAEVAADLQILTSVGSSLMAENIADASTVLDNLVNTTGDENVGYSVVVSVDQIMNTDDDVLQQSQVNDQSLSRIVRAIEQFNDRVNLTSNRFRRIEKNIGVETYKVQAAEVINSVGFAFLDGSEDLEDGLVRSYSDSSSIPTDQVDASIVLPATAFKKRNISDPSAGEVRLSFIIYLNSRLFQSNQTSPGTKTRVNSRVIASKVTGIELKNLSNPVVTRYLPLVPNITANTVNNMRCVFWDFEAEGGVGAWSTEGCAFAGIDNGRVVCECNHLTNFAVLMDIYGGLHSFLLDLISKIGIVVSITGLTLTLISYLIFKQLRKTRPQHILTNLCIALLATLILFLTGIDATHSPIGCTIVAFLLHYFLLAVFMWMAVEAFNMYLAFIKVLGAHVSRFILKAAIFAWGLPLVIAIATLAVDVPGTYPNGQGTYRSTSVCWLQGNQLYYGFLLPAGLVLVFNTIVYIIVISKLACGGRTDGKVAHPRSGATKQNLRIAIAIMVLVGLTWIFGFFMISDGRFVFSYLFCIFNSLQGFFIFIFHCLRQKEVRNLWLKFCGCLVDDSRATKYSTGTSSSNPTDLNTDYNSRGQLRGNGVPMKTYSE</sequence>
<dbReference type="SUPFAM" id="SSF82671">
    <property type="entry name" value="SEA domain"/>
    <property type="match status" value="1"/>
</dbReference>
<comment type="caution">
    <text evidence="12">Lacks conserved residue(s) required for the propagation of feature annotation.</text>
</comment>
<dbReference type="GO" id="GO:0005886">
    <property type="term" value="C:plasma membrane"/>
    <property type="evidence" value="ECO:0007669"/>
    <property type="project" value="UniProtKB-SubCell"/>
</dbReference>
<feature type="domain" description="Ig-like" evidence="19">
    <location>
        <begin position="2242"/>
        <end position="2322"/>
    </location>
</feature>
<dbReference type="PROSITE" id="PS50026">
    <property type="entry name" value="EGF_3"/>
    <property type="match status" value="3"/>
</dbReference>
<name>A0A6P4YQI8_BRABE</name>
<feature type="domain" description="Ig-like" evidence="19">
    <location>
        <begin position="81"/>
        <end position="197"/>
    </location>
</feature>
<dbReference type="PROSITE" id="PS00022">
    <property type="entry name" value="EGF_1"/>
    <property type="match status" value="4"/>
</dbReference>
<dbReference type="CDD" id="cd15040">
    <property type="entry name" value="7tmB2_Adhesion"/>
    <property type="match status" value="1"/>
</dbReference>
<feature type="compositionally biased region" description="Polar residues" evidence="13">
    <location>
        <begin position="3087"/>
        <end position="3107"/>
    </location>
</feature>
<evidence type="ECO:0000256" key="5">
    <source>
        <dbReference type="ARBA" id="ARBA00022475"/>
    </source>
</evidence>
<evidence type="ECO:0000256" key="2">
    <source>
        <dbReference type="ARBA" id="ARBA00004236"/>
    </source>
</evidence>
<feature type="transmembrane region" description="Helical" evidence="14">
    <location>
        <begin position="2880"/>
        <end position="2905"/>
    </location>
</feature>
<feature type="domain" description="EGF-like" evidence="16">
    <location>
        <begin position="228"/>
        <end position="259"/>
    </location>
</feature>
<evidence type="ECO:0000256" key="13">
    <source>
        <dbReference type="SAM" id="MobiDB-lite"/>
    </source>
</evidence>
<evidence type="ECO:0000256" key="10">
    <source>
        <dbReference type="ARBA" id="ARBA00023136"/>
    </source>
</evidence>
<feature type="transmembrane region" description="Helical" evidence="14">
    <location>
        <begin position="2917"/>
        <end position="2939"/>
    </location>
</feature>
<dbReference type="SMART" id="SM00409">
    <property type="entry name" value="IG"/>
    <property type="match status" value="3"/>
</dbReference>
<protein>
    <submittedName>
        <fullName evidence="22">Uncharacterized protein LOC109471743</fullName>
    </submittedName>
</protein>
<comment type="subcellular location">
    <subcellularLocation>
        <location evidence="2">Cell membrane</location>
    </subcellularLocation>
    <subcellularLocation>
        <location evidence="1">Membrane</location>
        <topology evidence="1">Multi-pass membrane protein</topology>
    </subcellularLocation>
    <subcellularLocation>
        <location evidence="3">Secreted</location>
        <location evidence="3">Extracellular space</location>
        <location evidence="3">Extracellular matrix</location>
    </subcellularLocation>
</comment>
<dbReference type="CDD" id="cd00096">
    <property type="entry name" value="Ig"/>
    <property type="match status" value="1"/>
</dbReference>
<proteinExistence type="inferred from homology"/>
<evidence type="ECO:0000259" key="18">
    <source>
        <dbReference type="PROSITE" id="PS50261"/>
    </source>
</evidence>
<dbReference type="InterPro" id="IPR003599">
    <property type="entry name" value="Ig_sub"/>
</dbReference>
<dbReference type="RefSeq" id="XP_019626653.1">
    <property type="nucleotide sequence ID" value="XM_019771094.1"/>
</dbReference>
<evidence type="ECO:0000256" key="11">
    <source>
        <dbReference type="ARBA" id="ARBA00023157"/>
    </source>
</evidence>
<feature type="domain" description="SEA" evidence="15">
    <location>
        <begin position="2327"/>
        <end position="2438"/>
    </location>
</feature>
<keyword evidence="11 12" id="KW-1015">Disulfide bond</keyword>
<feature type="disulfide bond" evidence="12">
    <location>
        <begin position="249"/>
        <end position="258"/>
    </location>
</feature>
<evidence type="ECO:0000259" key="20">
    <source>
        <dbReference type="PROSITE" id="PS51406"/>
    </source>
</evidence>
<evidence type="ECO:0000259" key="16">
    <source>
        <dbReference type="PROSITE" id="PS50026"/>
    </source>
</evidence>
<dbReference type="InterPro" id="IPR002181">
    <property type="entry name" value="Fibrinogen_a/b/g_C_dom"/>
</dbReference>
<keyword evidence="7 14" id="KW-0812">Transmembrane</keyword>
<dbReference type="PROSITE" id="PS50261">
    <property type="entry name" value="G_PROTEIN_RECEP_F2_4"/>
    <property type="match status" value="1"/>
</dbReference>
<feature type="transmembrane region" description="Helical" evidence="14">
    <location>
        <begin position="2969"/>
        <end position="2992"/>
    </location>
</feature>
<dbReference type="CDD" id="cd00087">
    <property type="entry name" value="FReD"/>
    <property type="match status" value="2"/>
</dbReference>
<dbReference type="SMART" id="SM00181">
    <property type="entry name" value="EGF"/>
    <property type="match status" value="9"/>
</dbReference>
<dbReference type="PROSITE" id="PS50024">
    <property type="entry name" value="SEA"/>
    <property type="match status" value="1"/>
</dbReference>
<dbReference type="InterPro" id="IPR053985">
    <property type="entry name" value="GPR128_GAIN_subdom_A"/>
</dbReference>
<accession>A0A6P4YQI8</accession>
<dbReference type="Pfam" id="PF22259">
    <property type="entry name" value="GPR128_GAIN_subdomA"/>
    <property type="match status" value="1"/>
</dbReference>
<keyword evidence="12" id="KW-0245">EGF-like domain</keyword>
<dbReference type="InterPro" id="IPR003598">
    <property type="entry name" value="Ig_sub2"/>
</dbReference>
<dbReference type="PROSITE" id="PS00650">
    <property type="entry name" value="G_PROTEIN_RECEP_F2_2"/>
    <property type="match status" value="1"/>
</dbReference>
<dbReference type="InterPro" id="IPR036056">
    <property type="entry name" value="Fibrinogen-like_C"/>
</dbReference>
<evidence type="ECO:0000259" key="17">
    <source>
        <dbReference type="PROSITE" id="PS50221"/>
    </source>
</evidence>
<evidence type="ECO:0000256" key="6">
    <source>
        <dbReference type="ARBA" id="ARBA00022530"/>
    </source>
</evidence>
<feature type="disulfide bond" evidence="12">
    <location>
        <begin position="1653"/>
        <end position="1662"/>
    </location>
</feature>
<evidence type="ECO:0000256" key="14">
    <source>
        <dbReference type="SAM" id="Phobius"/>
    </source>
</evidence>
<feature type="domain" description="Fibrinogen C-terminal" evidence="20">
    <location>
        <begin position="892"/>
        <end position="1117"/>
    </location>
</feature>
<keyword evidence="8" id="KW-0732">Signal</keyword>
<dbReference type="Gene3D" id="3.90.215.10">
    <property type="entry name" value="Gamma Fibrinogen, chain A, domain 1"/>
    <property type="match status" value="2"/>
</dbReference>
<evidence type="ECO:0000256" key="12">
    <source>
        <dbReference type="PROSITE-ProRule" id="PRU00076"/>
    </source>
</evidence>
<dbReference type="InterPro" id="IPR057244">
    <property type="entry name" value="GAIN_B"/>
</dbReference>
<dbReference type="KEGG" id="bbel:109471743"/>
<evidence type="ECO:0000256" key="4">
    <source>
        <dbReference type="ARBA" id="ARBA00007343"/>
    </source>
</evidence>
<dbReference type="FunFam" id="2.170.300.10:FF:000003">
    <property type="entry name" value="tyrosine-protein kinase receptor Tie-1 isoform X1"/>
    <property type="match status" value="1"/>
</dbReference>
<dbReference type="InterPro" id="IPR017981">
    <property type="entry name" value="GPCR_2-like_7TM"/>
</dbReference>
<dbReference type="PROSITE" id="PS51406">
    <property type="entry name" value="FIBRINOGEN_C_2"/>
    <property type="match status" value="2"/>
</dbReference>
<dbReference type="Pfam" id="PF00147">
    <property type="entry name" value="Fibrinogen_C"/>
    <property type="match status" value="2"/>
</dbReference>
<dbReference type="PRINTS" id="PR00249">
    <property type="entry name" value="GPCRSECRETIN"/>
</dbReference>
<keyword evidence="10 14" id="KW-0472">Membrane</keyword>
<evidence type="ECO:0000313" key="21">
    <source>
        <dbReference type="Proteomes" id="UP000515135"/>
    </source>
</evidence>
<evidence type="ECO:0000259" key="15">
    <source>
        <dbReference type="PROSITE" id="PS50024"/>
    </source>
</evidence>
<dbReference type="InterPro" id="IPR053066">
    <property type="entry name" value="ADGR_G7"/>
</dbReference>
<feature type="region of interest" description="Disordered" evidence="13">
    <location>
        <begin position="3087"/>
        <end position="3121"/>
    </location>
</feature>
<dbReference type="InterPro" id="IPR000082">
    <property type="entry name" value="SEA_dom"/>
</dbReference>
<reference evidence="22" key="1">
    <citation type="submission" date="2025-08" db="UniProtKB">
        <authorList>
            <consortium name="RefSeq"/>
        </authorList>
    </citation>
    <scope>IDENTIFICATION</scope>
    <source>
        <tissue evidence="22">Gonad</tissue>
    </source>
</reference>
<dbReference type="PROSITE" id="PS50835">
    <property type="entry name" value="IG_LIKE"/>
    <property type="match status" value="3"/>
</dbReference>
<dbReference type="FunFam" id="1.20.1070.10:FF:000495">
    <property type="entry name" value="Predicted protein"/>
    <property type="match status" value="1"/>
</dbReference>
<dbReference type="InterPro" id="IPR000742">
    <property type="entry name" value="EGF"/>
</dbReference>
<dbReference type="SUPFAM" id="SSF81321">
    <property type="entry name" value="Family A G protein-coupled receptor-like"/>
    <property type="match status" value="1"/>
</dbReference>
<dbReference type="InterPro" id="IPR014716">
    <property type="entry name" value="Fibrinogen_a/b/g_C_1"/>
</dbReference>
<dbReference type="InterPro" id="IPR000832">
    <property type="entry name" value="GPCR_2_secretin-like"/>
</dbReference>
<dbReference type="GO" id="GO:0004930">
    <property type="term" value="F:G protein-coupled receptor activity"/>
    <property type="evidence" value="ECO:0007669"/>
    <property type="project" value="InterPro"/>
</dbReference>
<keyword evidence="5" id="KW-1003">Cell membrane</keyword>
<feature type="transmembrane region" description="Helical" evidence="14">
    <location>
        <begin position="3040"/>
        <end position="3062"/>
    </location>
</feature>
<dbReference type="InterPro" id="IPR046338">
    <property type="entry name" value="GAIN_dom_sf"/>
</dbReference>
<dbReference type="Proteomes" id="UP000515135">
    <property type="component" value="Unplaced"/>
</dbReference>
<evidence type="ECO:0000256" key="3">
    <source>
        <dbReference type="ARBA" id="ARBA00004498"/>
    </source>
</evidence>
<evidence type="ECO:0000256" key="1">
    <source>
        <dbReference type="ARBA" id="ARBA00004141"/>
    </source>
</evidence>
<feature type="disulfide bond" evidence="12">
    <location>
        <begin position="1146"/>
        <end position="1155"/>
    </location>
</feature>
<keyword evidence="6" id="KW-0964">Secreted</keyword>
<dbReference type="SUPFAM" id="SSF48726">
    <property type="entry name" value="Immunoglobulin"/>
    <property type="match status" value="3"/>
</dbReference>
<dbReference type="PANTHER" id="PTHR47767">
    <property type="entry name" value="ADHESION G PROTEIN-COUPLED RECEPTOR G7"/>
    <property type="match status" value="1"/>
</dbReference>
<gene>
    <name evidence="22" type="primary">LOC109471743</name>
</gene>
<feature type="domain" description="G-protein coupled receptors family 2 profile 2" evidence="18">
    <location>
        <begin position="2813"/>
        <end position="3064"/>
    </location>
</feature>
<dbReference type="InterPro" id="IPR036364">
    <property type="entry name" value="SEA_dom_sf"/>
</dbReference>
<dbReference type="PROSITE" id="PS50221">
    <property type="entry name" value="GAIN_B"/>
    <property type="match status" value="1"/>
</dbReference>
<dbReference type="PANTHER" id="PTHR47767:SF1">
    <property type="entry name" value="ADHESION G PROTEIN-COUPLED RECEPTOR G7"/>
    <property type="match status" value="1"/>
</dbReference>
<dbReference type="SMART" id="SM00303">
    <property type="entry name" value="GPS"/>
    <property type="match status" value="1"/>
</dbReference>
<feature type="domain" description="Ig-like" evidence="19">
    <location>
        <begin position="2138"/>
        <end position="2237"/>
    </location>
</feature>
<dbReference type="InterPro" id="IPR013783">
    <property type="entry name" value="Ig-like_fold"/>
</dbReference>
<dbReference type="InterPro" id="IPR000203">
    <property type="entry name" value="GPS"/>
</dbReference>
<keyword evidence="6" id="KW-0272">Extracellular matrix</keyword>
<dbReference type="Gene3D" id="1.20.1070.10">
    <property type="entry name" value="Rhodopsin 7-helix transmembrane proteins"/>
    <property type="match status" value="1"/>
</dbReference>